<evidence type="ECO:0000256" key="4">
    <source>
        <dbReference type="ARBA" id="ARBA00022912"/>
    </source>
</evidence>
<dbReference type="EMBL" id="CAMPGE010029882">
    <property type="protein sequence ID" value="CAI2387371.1"/>
    <property type="molecule type" value="Genomic_DNA"/>
</dbReference>
<evidence type="ECO:0000256" key="2">
    <source>
        <dbReference type="ARBA" id="ARBA00022723"/>
    </source>
</evidence>
<dbReference type="SMART" id="SM00332">
    <property type="entry name" value="PP2Cc"/>
    <property type="match status" value="1"/>
</dbReference>
<proteinExistence type="inferred from homology"/>
<keyword evidence="4 6" id="KW-0904">Protein phosphatase</keyword>
<keyword evidence="3 6" id="KW-0378">Hydrolase</keyword>
<dbReference type="AlphaFoldDB" id="A0AAD1Y8G7"/>
<evidence type="ECO:0000256" key="3">
    <source>
        <dbReference type="ARBA" id="ARBA00022801"/>
    </source>
</evidence>
<reference evidence="8" key="1">
    <citation type="submission" date="2023-07" db="EMBL/GenBank/DDBJ databases">
        <authorList>
            <consortium name="AG Swart"/>
            <person name="Singh M."/>
            <person name="Singh A."/>
            <person name="Seah K."/>
            <person name="Emmerich C."/>
        </authorList>
    </citation>
    <scope>NUCLEOTIDE SEQUENCE</scope>
    <source>
        <strain evidence="8">DP1</strain>
    </source>
</reference>
<dbReference type="GO" id="GO:0004722">
    <property type="term" value="F:protein serine/threonine phosphatase activity"/>
    <property type="evidence" value="ECO:0007669"/>
    <property type="project" value="InterPro"/>
</dbReference>
<dbReference type="Gene3D" id="3.60.40.10">
    <property type="entry name" value="PPM-type phosphatase domain"/>
    <property type="match status" value="1"/>
</dbReference>
<evidence type="ECO:0000256" key="6">
    <source>
        <dbReference type="RuleBase" id="RU003465"/>
    </source>
</evidence>
<organism evidence="8 9">
    <name type="scientific">Euplotes crassus</name>
    <dbReference type="NCBI Taxonomy" id="5936"/>
    <lineage>
        <taxon>Eukaryota</taxon>
        <taxon>Sar</taxon>
        <taxon>Alveolata</taxon>
        <taxon>Ciliophora</taxon>
        <taxon>Intramacronucleata</taxon>
        <taxon>Spirotrichea</taxon>
        <taxon>Hypotrichia</taxon>
        <taxon>Euplotida</taxon>
        <taxon>Euplotidae</taxon>
        <taxon>Moneuplotes</taxon>
    </lineage>
</organism>
<dbReference type="Proteomes" id="UP001295684">
    <property type="component" value="Unassembled WGS sequence"/>
</dbReference>
<comment type="caution">
    <text evidence="8">The sequence shown here is derived from an EMBL/GenBank/DDBJ whole genome shotgun (WGS) entry which is preliminary data.</text>
</comment>
<accession>A0AAD1Y8G7</accession>
<evidence type="ECO:0000313" key="9">
    <source>
        <dbReference type="Proteomes" id="UP001295684"/>
    </source>
</evidence>
<dbReference type="PROSITE" id="PS01032">
    <property type="entry name" value="PPM_1"/>
    <property type="match status" value="1"/>
</dbReference>
<dbReference type="CDD" id="cd00143">
    <property type="entry name" value="PP2Cc"/>
    <property type="match status" value="1"/>
</dbReference>
<gene>
    <name evidence="8" type="ORF">ECRASSUSDP1_LOCUS29001</name>
</gene>
<dbReference type="InterPro" id="IPR015655">
    <property type="entry name" value="PP2C"/>
</dbReference>
<feature type="domain" description="PPM-type phosphatase" evidence="7">
    <location>
        <begin position="104"/>
        <end position="423"/>
    </location>
</feature>
<name>A0AAD1Y8G7_EUPCR</name>
<dbReference type="InterPro" id="IPR001932">
    <property type="entry name" value="PPM-type_phosphatase-like_dom"/>
</dbReference>
<sequence>MRIKDKIHAQTKNVNLQKVLNRYKCITKENPRQSTGRGMSLDHLKNFKSIRNKERANIISRELSNITSNKARKSLEPLQLDKEEFSPETSSPLGGRLTFAKMTRTGYIPVLPETGFKKKQNQDSSIILQNFLGITNNYFLGVFDGHGTNGAKVSGFIKNAIPEEIKRAYEELTSPVGTDINSNFKTMTAGFINKDKNPARLDTYQNLRFRTKIIEQSIDNAQKKLKNRAIDIKFSGSTANICLVGPDHVLTCANVGDSRSILIKCHNEGTKQEVWTCKALSRDHKPDLSDEKSRIESNGGRVACFRDSNKKNIGPPRVWLKRAQIPGLAMSRSFGDEVACCAGVTHKPEIQHCPLTQEDKAVVLASDGVWEFLSNKQVTNILTNYIKAHKPRKGCEKVVSESVRLWKLRDSVIDDITIIVAILPSSQDTGIRGKGVYSSLSCNRLPSC</sequence>
<evidence type="ECO:0000256" key="1">
    <source>
        <dbReference type="ARBA" id="ARBA00004170"/>
    </source>
</evidence>
<comment type="subcellular location">
    <subcellularLocation>
        <location evidence="1">Membrane</location>
        <topology evidence="1">Peripheral membrane protein</topology>
    </subcellularLocation>
</comment>
<keyword evidence="2" id="KW-0479">Metal-binding</keyword>
<dbReference type="Pfam" id="PF00481">
    <property type="entry name" value="PP2C"/>
    <property type="match status" value="1"/>
</dbReference>
<dbReference type="GO" id="GO:0046872">
    <property type="term" value="F:metal ion binding"/>
    <property type="evidence" value="ECO:0007669"/>
    <property type="project" value="UniProtKB-KW"/>
</dbReference>
<evidence type="ECO:0000256" key="5">
    <source>
        <dbReference type="ARBA" id="ARBA00023136"/>
    </source>
</evidence>
<evidence type="ECO:0000313" key="8">
    <source>
        <dbReference type="EMBL" id="CAI2387371.1"/>
    </source>
</evidence>
<dbReference type="PANTHER" id="PTHR47992">
    <property type="entry name" value="PROTEIN PHOSPHATASE"/>
    <property type="match status" value="1"/>
</dbReference>
<keyword evidence="9" id="KW-1185">Reference proteome</keyword>
<comment type="similarity">
    <text evidence="6">Belongs to the PP2C family.</text>
</comment>
<dbReference type="InterPro" id="IPR000222">
    <property type="entry name" value="PP2C_BS"/>
</dbReference>
<evidence type="ECO:0000259" key="7">
    <source>
        <dbReference type="PROSITE" id="PS51746"/>
    </source>
</evidence>
<dbReference type="SUPFAM" id="SSF81606">
    <property type="entry name" value="PP2C-like"/>
    <property type="match status" value="1"/>
</dbReference>
<dbReference type="InterPro" id="IPR036457">
    <property type="entry name" value="PPM-type-like_dom_sf"/>
</dbReference>
<keyword evidence="5" id="KW-0472">Membrane</keyword>
<protein>
    <recommendedName>
        <fullName evidence="7">PPM-type phosphatase domain-containing protein</fullName>
    </recommendedName>
</protein>
<dbReference type="PROSITE" id="PS51746">
    <property type="entry name" value="PPM_2"/>
    <property type="match status" value="1"/>
</dbReference>
<dbReference type="GO" id="GO:0016020">
    <property type="term" value="C:membrane"/>
    <property type="evidence" value="ECO:0007669"/>
    <property type="project" value="UniProtKB-SubCell"/>
</dbReference>